<dbReference type="InterPro" id="IPR050631">
    <property type="entry name" value="PheA/TfdB_FAD_monoxygenase"/>
</dbReference>
<reference evidence="4 5" key="1">
    <citation type="submission" date="2015-10" db="EMBL/GenBank/DDBJ databases">
        <title>Draft genome sequence of pyrrolomycin-producing Streptomyces vitaminophilus.</title>
        <authorList>
            <person name="Graham D.E."/>
            <person name="Mahan K.M."/>
            <person name="Klingeman D.M."/>
            <person name="Hettich R.L."/>
            <person name="Parry R.J."/>
        </authorList>
    </citation>
    <scope>NUCLEOTIDE SEQUENCE [LARGE SCALE GENOMIC DNA]</scope>
    <source>
        <strain evidence="4 5">ATCC 31673</strain>
    </source>
</reference>
<sequence length="399" mass="42934">MVTAAEEPDVTIVGGGLAGLSTGIALANAGISTVILESRRKSAADVFGFLLWPPGTRSLGWLGVLDDALKAGAELESLTWFVAGRKKDDQTWLSVNLPDLGVGPFLGILPSALEGILRDAALRSGVRILDAVEEWAVRRDQGGWTVRATRAGEPEEIRTRLLVGADGANSRLRDEVGLKSSRWQPAGQVIVTGVGGAVPLRESRQALSATGSGGCVSLGEDHSWLYTVAHESEATDPQRTLRHYATLDPKPAAAFEHVERVAVLRPWTITVPEWAADGAVLMGDAAHGMLPHFGLGGSMTLEDVPILVEVVRDALGAKDTSAARLGAFQHRRRARVAYAQRTSNQWARLLSSRLPGIQAARNVSVRRLSRNMELVETFYRELASPSVPELSTRLRMLLL</sequence>
<dbReference type="GO" id="GO:0071949">
    <property type="term" value="F:FAD binding"/>
    <property type="evidence" value="ECO:0007669"/>
    <property type="project" value="InterPro"/>
</dbReference>
<proteinExistence type="predicted"/>
<dbReference type="Pfam" id="PF01494">
    <property type="entry name" value="FAD_binding_3"/>
    <property type="match status" value="1"/>
</dbReference>
<evidence type="ECO:0000256" key="1">
    <source>
        <dbReference type="ARBA" id="ARBA00023002"/>
    </source>
</evidence>
<dbReference type="PANTHER" id="PTHR43476">
    <property type="entry name" value="3-(3-HYDROXY-PHENYL)PROPIONATE/3-HYDROXYCINNAMIC ACID HYDROXYLASE"/>
    <property type="match status" value="1"/>
</dbReference>
<evidence type="ECO:0000313" key="5">
    <source>
        <dbReference type="Proteomes" id="UP000050867"/>
    </source>
</evidence>
<dbReference type="Proteomes" id="UP000050867">
    <property type="component" value="Unassembled WGS sequence"/>
</dbReference>
<dbReference type="AlphaFoldDB" id="A0A0T6LVD4"/>
<dbReference type="InterPro" id="IPR036188">
    <property type="entry name" value="FAD/NAD-bd_sf"/>
</dbReference>
<organism evidence="4 5">
    <name type="scientific">Wenjunlia vitaminophila</name>
    <name type="common">Streptomyces vitaminophilus</name>
    <dbReference type="NCBI Taxonomy" id="76728"/>
    <lineage>
        <taxon>Bacteria</taxon>
        <taxon>Bacillati</taxon>
        <taxon>Actinomycetota</taxon>
        <taxon>Actinomycetes</taxon>
        <taxon>Kitasatosporales</taxon>
        <taxon>Streptomycetaceae</taxon>
        <taxon>Wenjunlia</taxon>
    </lineage>
</organism>
<dbReference type="OrthoDB" id="9791689at2"/>
<protein>
    <recommendedName>
        <fullName evidence="3">FAD-binding domain-containing protein</fullName>
    </recommendedName>
</protein>
<dbReference type="EMBL" id="LLZU01000008">
    <property type="protein sequence ID" value="KRV49937.1"/>
    <property type="molecule type" value="Genomic_DNA"/>
</dbReference>
<comment type="caution">
    <text evidence="4">The sequence shown here is derived from an EMBL/GenBank/DDBJ whole genome shotgun (WGS) entry which is preliminary data.</text>
</comment>
<evidence type="ECO:0000259" key="3">
    <source>
        <dbReference type="Pfam" id="PF01494"/>
    </source>
</evidence>
<dbReference type="PRINTS" id="PR00420">
    <property type="entry name" value="RNGMNOXGNASE"/>
</dbReference>
<dbReference type="eggNOG" id="COG0654">
    <property type="taxonomic scope" value="Bacteria"/>
</dbReference>
<keyword evidence="1" id="KW-0560">Oxidoreductase</keyword>
<dbReference type="STRING" id="76728.AQ490_17900"/>
<dbReference type="GO" id="GO:0016491">
    <property type="term" value="F:oxidoreductase activity"/>
    <property type="evidence" value="ECO:0007669"/>
    <property type="project" value="UniProtKB-KW"/>
</dbReference>
<keyword evidence="2" id="KW-0520">NAD</keyword>
<dbReference type="RefSeq" id="WP_018385507.1">
    <property type="nucleotide sequence ID" value="NZ_LLZU01000008.1"/>
</dbReference>
<keyword evidence="5" id="KW-1185">Reference proteome</keyword>
<dbReference type="PANTHER" id="PTHR43476:SF4">
    <property type="entry name" value="BLR0106 PROTEIN"/>
    <property type="match status" value="1"/>
</dbReference>
<evidence type="ECO:0000313" key="4">
    <source>
        <dbReference type="EMBL" id="KRV49937.1"/>
    </source>
</evidence>
<dbReference type="Gene3D" id="3.50.50.60">
    <property type="entry name" value="FAD/NAD(P)-binding domain"/>
    <property type="match status" value="1"/>
</dbReference>
<evidence type="ECO:0000256" key="2">
    <source>
        <dbReference type="ARBA" id="ARBA00023027"/>
    </source>
</evidence>
<name>A0A0T6LVD4_WENVI</name>
<gene>
    <name evidence="4" type="ORF">AQ490_17900</name>
</gene>
<feature type="domain" description="FAD-binding" evidence="3">
    <location>
        <begin position="9"/>
        <end position="337"/>
    </location>
</feature>
<dbReference type="InterPro" id="IPR002938">
    <property type="entry name" value="FAD-bd"/>
</dbReference>
<dbReference type="SUPFAM" id="SSF51905">
    <property type="entry name" value="FAD/NAD(P)-binding domain"/>
    <property type="match status" value="1"/>
</dbReference>
<accession>A0A0T6LVD4</accession>